<accession>A0A6G4XB21</accession>
<dbReference type="GO" id="GO:0006633">
    <property type="term" value="P:fatty acid biosynthetic process"/>
    <property type="evidence" value="ECO:0007669"/>
    <property type="project" value="TreeGrafter"/>
</dbReference>
<dbReference type="EMBL" id="JAAKZZ010001096">
    <property type="protein sequence ID" value="NGO74037.1"/>
    <property type="molecule type" value="Genomic_DNA"/>
</dbReference>
<feature type="non-terminal residue" evidence="4">
    <location>
        <position position="1"/>
    </location>
</feature>
<dbReference type="InterPro" id="IPR016036">
    <property type="entry name" value="Malonyl_transacylase_ACP-bd"/>
</dbReference>
<evidence type="ECO:0000259" key="3">
    <source>
        <dbReference type="SMART" id="SM00827"/>
    </source>
</evidence>
<dbReference type="PANTHER" id="PTHR43775:SF37">
    <property type="entry name" value="SI:DKEY-61P9.11"/>
    <property type="match status" value="1"/>
</dbReference>
<dbReference type="Gene3D" id="3.40.366.10">
    <property type="entry name" value="Malonyl-Coenzyme A Acyl Carrier Protein, domain 2"/>
    <property type="match status" value="1"/>
</dbReference>
<keyword evidence="4" id="KW-0012">Acyltransferase</keyword>
<comment type="caution">
    <text evidence="4">The sequence shown here is derived from an EMBL/GenBank/DDBJ whole genome shotgun (WGS) entry which is preliminary data.</text>
</comment>
<keyword evidence="5" id="KW-1185">Reference proteome</keyword>
<evidence type="ECO:0000256" key="1">
    <source>
        <dbReference type="ARBA" id="ARBA00022450"/>
    </source>
</evidence>
<dbReference type="AlphaFoldDB" id="A0A6G4XB21"/>
<dbReference type="Proteomes" id="UP000477722">
    <property type="component" value="Unassembled WGS sequence"/>
</dbReference>
<keyword evidence="2" id="KW-0597">Phosphoprotein</keyword>
<dbReference type="GO" id="GO:0004312">
    <property type="term" value="F:fatty acid synthase activity"/>
    <property type="evidence" value="ECO:0007669"/>
    <property type="project" value="TreeGrafter"/>
</dbReference>
<evidence type="ECO:0000256" key="2">
    <source>
        <dbReference type="ARBA" id="ARBA00022553"/>
    </source>
</evidence>
<dbReference type="SUPFAM" id="SSF55048">
    <property type="entry name" value="Probable ACP-binding domain of malonyl-CoA ACP transacylase"/>
    <property type="match status" value="1"/>
</dbReference>
<evidence type="ECO:0000313" key="4">
    <source>
        <dbReference type="EMBL" id="NGO74037.1"/>
    </source>
</evidence>
<protein>
    <submittedName>
        <fullName evidence="4">Acyltransferase domain-containing protein</fullName>
    </submittedName>
</protein>
<dbReference type="InterPro" id="IPR001227">
    <property type="entry name" value="Ac_transferase_dom_sf"/>
</dbReference>
<dbReference type="InterPro" id="IPR014043">
    <property type="entry name" value="Acyl_transferase_dom"/>
</dbReference>
<keyword evidence="4" id="KW-0808">Transferase</keyword>
<dbReference type="SMART" id="SM00827">
    <property type="entry name" value="PKS_AT"/>
    <property type="match status" value="1"/>
</dbReference>
<dbReference type="InterPro" id="IPR016035">
    <property type="entry name" value="Acyl_Trfase/lysoPLipase"/>
</dbReference>
<reference evidence="4 5" key="1">
    <citation type="submission" date="2020-02" db="EMBL/GenBank/DDBJ databases">
        <title>Whole-genome analyses of novel actinobacteria.</title>
        <authorList>
            <person name="Sahin N."/>
            <person name="Tatar D."/>
        </authorList>
    </citation>
    <scope>NUCLEOTIDE SEQUENCE [LARGE SCALE GENOMIC DNA]</scope>
    <source>
        <strain evidence="4 5">SB3404</strain>
    </source>
</reference>
<dbReference type="PANTHER" id="PTHR43775">
    <property type="entry name" value="FATTY ACID SYNTHASE"/>
    <property type="match status" value="1"/>
</dbReference>
<organism evidence="4 5">
    <name type="scientific">Streptomyces boncukensis</name>
    <dbReference type="NCBI Taxonomy" id="2711219"/>
    <lineage>
        <taxon>Bacteria</taxon>
        <taxon>Bacillati</taxon>
        <taxon>Actinomycetota</taxon>
        <taxon>Actinomycetes</taxon>
        <taxon>Kitasatosporales</taxon>
        <taxon>Streptomycetaceae</taxon>
        <taxon>Streptomyces</taxon>
    </lineage>
</organism>
<dbReference type="SUPFAM" id="SSF52151">
    <property type="entry name" value="FabD/lysophospholipase-like"/>
    <property type="match status" value="1"/>
</dbReference>
<gene>
    <name evidence="4" type="ORF">G5C65_38125</name>
</gene>
<proteinExistence type="predicted"/>
<keyword evidence="1" id="KW-0596">Phosphopantetheine</keyword>
<name>A0A6G4XB21_9ACTN</name>
<dbReference type="Pfam" id="PF00698">
    <property type="entry name" value="Acyl_transf_1"/>
    <property type="match status" value="1"/>
</dbReference>
<feature type="domain" description="Malonyl-CoA:ACP transacylase (MAT)" evidence="3">
    <location>
        <begin position="3"/>
        <end position="169"/>
    </location>
</feature>
<dbReference type="Gene3D" id="3.30.70.3290">
    <property type="match status" value="1"/>
</dbReference>
<dbReference type="InterPro" id="IPR050091">
    <property type="entry name" value="PKS_NRPS_Biosynth_Enz"/>
</dbReference>
<feature type="non-terminal residue" evidence="4">
    <location>
        <position position="195"/>
    </location>
</feature>
<evidence type="ECO:0000313" key="5">
    <source>
        <dbReference type="Proteomes" id="UP000477722"/>
    </source>
</evidence>
<sequence>EAVEGVSVAAVNGPHTTVVSGEVAALEVLVERCAAREVRCRWIPVDYASHSGQVEGIEGELLECLAGIEAGPGEVPLYSTLAGAVVDGAVMGPRYWYENLRHTVEFQDTIRALLDDGHRLFVEISPHPVLSTGLHDILDHTDTDTDTGTGAGGESGVRAVVLDTLHRDQAGAHRFHTALAAAQVHLHTPHWHTRT</sequence>